<evidence type="ECO:0000256" key="1">
    <source>
        <dbReference type="SAM" id="SignalP"/>
    </source>
</evidence>
<organism evidence="3 4">
    <name type="scientific">Caenorhabditis nigoni</name>
    <dbReference type="NCBI Taxonomy" id="1611254"/>
    <lineage>
        <taxon>Eukaryota</taxon>
        <taxon>Metazoa</taxon>
        <taxon>Ecdysozoa</taxon>
        <taxon>Nematoda</taxon>
        <taxon>Chromadorea</taxon>
        <taxon>Rhabditida</taxon>
        <taxon>Rhabditina</taxon>
        <taxon>Rhabditomorpha</taxon>
        <taxon>Rhabditoidea</taxon>
        <taxon>Rhabditidae</taxon>
        <taxon>Peloderinae</taxon>
        <taxon>Caenorhabditis</taxon>
    </lineage>
</organism>
<dbReference type="PANTHER" id="PTHR47753:SF2">
    <property type="entry name" value="C-TYPE LECTIN DOMAIN-CONTAINING PROTEIN"/>
    <property type="match status" value="1"/>
</dbReference>
<dbReference type="SMART" id="SM00034">
    <property type="entry name" value="CLECT"/>
    <property type="match status" value="1"/>
</dbReference>
<evidence type="ECO:0000313" key="4">
    <source>
        <dbReference type="Proteomes" id="UP000230233"/>
    </source>
</evidence>
<dbReference type="Proteomes" id="UP000230233">
    <property type="component" value="Chromosome I"/>
</dbReference>
<dbReference type="SUPFAM" id="SSF56436">
    <property type="entry name" value="C-type lectin-like"/>
    <property type="match status" value="2"/>
</dbReference>
<dbReference type="InterPro" id="IPR001304">
    <property type="entry name" value="C-type_lectin-like"/>
</dbReference>
<keyword evidence="4" id="KW-1185">Reference proteome</keyword>
<dbReference type="OrthoDB" id="441660at2759"/>
<dbReference type="AlphaFoldDB" id="A0A2G5VL41"/>
<evidence type="ECO:0000259" key="2">
    <source>
        <dbReference type="PROSITE" id="PS50041"/>
    </source>
</evidence>
<dbReference type="STRING" id="1611254.A0A2G5VL41"/>
<gene>
    <name evidence="3" type="primary">Cnig_chr_I.g2576</name>
    <name evidence="3" type="ORF">B9Z55_002576</name>
</gene>
<dbReference type="Pfam" id="PF00059">
    <property type="entry name" value="Lectin_C"/>
    <property type="match status" value="1"/>
</dbReference>
<name>A0A2G5VL41_9PELO</name>
<reference evidence="4" key="1">
    <citation type="submission" date="2017-10" db="EMBL/GenBank/DDBJ databases">
        <title>Rapid genome shrinkage in a self-fertile nematode reveals novel sperm competition proteins.</title>
        <authorList>
            <person name="Yin D."/>
            <person name="Schwarz E.M."/>
            <person name="Thomas C.G."/>
            <person name="Felde R.L."/>
            <person name="Korf I.F."/>
            <person name="Cutter A.D."/>
            <person name="Schartner C.M."/>
            <person name="Ralston E.J."/>
            <person name="Meyer B.J."/>
            <person name="Haag E.S."/>
        </authorList>
    </citation>
    <scope>NUCLEOTIDE SEQUENCE [LARGE SCALE GENOMIC DNA]</scope>
    <source>
        <strain evidence="4">JU1422</strain>
    </source>
</reference>
<feature type="signal peptide" evidence="1">
    <location>
        <begin position="1"/>
        <end position="17"/>
    </location>
</feature>
<proteinExistence type="predicted"/>
<feature type="domain" description="C-type lectin" evidence="2">
    <location>
        <begin position="415"/>
        <end position="567"/>
    </location>
</feature>
<dbReference type="InterPro" id="IPR016187">
    <property type="entry name" value="CTDL_fold"/>
</dbReference>
<dbReference type="InterPro" id="IPR016186">
    <property type="entry name" value="C-type_lectin-like/link_sf"/>
</dbReference>
<feature type="chain" id="PRO_5013902431" description="C-type lectin domain-containing protein" evidence="1">
    <location>
        <begin position="18"/>
        <end position="576"/>
    </location>
</feature>
<accession>A0A2G5VL41</accession>
<evidence type="ECO:0000313" key="3">
    <source>
        <dbReference type="EMBL" id="PIC52488.1"/>
    </source>
</evidence>
<protein>
    <recommendedName>
        <fullName evidence="2">C-type lectin domain-containing protein</fullName>
    </recommendedName>
</protein>
<dbReference type="PROSITE" id="PS50041">
    <property type="entry name" value="C_TYPE_LECTIN_2"/>
    <property type="match status" value="1"/>
</dbReference>
<comment type="caution">
    <text evidence="3">The sequence shown here is derived from an EMBL/GenBank/DDBJ whole genome shotgun (WGS) entry which is preliminary data.</text>
</comment>
<sequence length="576" mass="65077">MMMKLFISSILLVYCNAQVDRDWSFQAMCTFWDGKGYRPRDGGFDALDGDKCDFQLPMETDTPESALRYCEDNVPYHILKAKPGSPTVCSAEATLICKSGWVQLFGRCYKLEKKHMMTHGEAVDYCAKLKSEVNGADVHIAFMHRETLPFRINDYFTRVSSVWMDASESITNDLIYNKENGNLLLALDGYKYNLPNIALARVDPSEKAMALCEYTPSMNRAESNYLLKKYGKIYYPTISTSEGSFVRTASSLHRNRIDSLAEANYCTKMMAPFIPNGLARSAFPTEDFLHEVNKAGKGFIIRMATVSMNAQEQERKKATCYSNKGAIHQMLYKSADGTKISQKIPTSAWRENEPRETCDAGSWSSALVTGRDGNPGLEASSDARFAPIYCQNIVQSYTYGDCPDGFTPYFRKSLGQKWCHRFFPGVFKTFDDAEKHCQSYGAHLTGYTDQEEFKLLADLHGTNYGVWYKNETWLGARRREQCNKMSGGSLSKEGFVKDAADPCSRVRVYEWMEGVAPNPPDIETNWNGDVEPNFMYADEKCLGLMVRADRKTINDISCDSKYKPMCGLEAPIVMKS</sequence>
<keyword evidence="1" id="KW-0732">Signal</keyword>
<dbReference type="Gene3D" id="3.10.100.10">
    <property type="entry name" value="Mannose-Binding Protein A, subunit A"/>
    <property type="match status" value="1"/>
</dbReference>
<dbReference type="EMBL" id="PDUG01000001">
    <property type="protein sequence ID" value="PIC52488.1"/>
    <property type="molecule type" value="Genomic_DNA"/>
</dbReference>
<dbReference type="PANTHER" id="PTHR47753">
    <property type="entry name" value="C-TYPE LECTIN-RELATED"/>
    <property type="match status" value="1"/>
</dbReference>
<dbReference type="CDD" id="cd00037">
    <property type="entry name" value="CLECT"/>
    <property type="match status" value="1"/>
</dbReference>